<dbReference type="PANTHER" id="PTHR48016:SF56">
    <property type="entry name" value="MAPKK KINASE"/>
    <property type="match status" value="1"/>
</dbReference>
<dbReference type="OrthoDB" id="8596411at2759"/>
<dbReference type="SUPFAM" id="SSF56112">
    <property type="entry name" value="Protein kinase-like (PK-like)"/>
    <property type="match status" value="1"/>
</dbReference>
<dbReference type="Pfam" id="PF00069">
    <property type="entry name" value="Pkinase"/>
    <property type="match status" value="1"/>
</dbReference>
<dbReference type="InterPro" id="IPR000719">
    <property type="entry name" value="Prot_kinase_dom"/>
</dbReference>
<feature type="non-terminal residue" evidence="6">
    <location>
        <position position="123"/>
    </location>
</feature>
<reference evidence="7" key="3">
    <citation type="submission" date="2015-06" db="UniProtKB">
        <authorList>
            <consortium name="EnsemblMetazoa"/>
        </authorList>
    </citation>
    <scope>IDENTIFICATION</scope>
</reference>
<dbReference type="EnsemblMetazoa" id="CapteT56547">
    <property type="protein sequence ID" value="CapteP56547"/>
    <property type="gene ID" value="CapteG56547"/>
</dbReference>
<evidence type="ECO:0000313" key="7">
    <source>
        <dbReference type="EnsemblMetazoa" id="CapteP56547"/>
    </source>
</evidence>
<protein>
    <recommendedName>
        <fullName evidence="5">Protein kinase domain-containing protein</fullName>
    </recommendedName>
</protein>
<keyword evidence="1" id="KW-0808">Transferase</keyword>
<dbReference type="Gene3D" id="1.10.510.10">
    <property type="entry name" value="Transferase(Phosphotransferase) domain 1"/>
    <property type="match status" value="1"/>
</dbReference>
<dbReference type="Proteomes" id="UP000014760">
    <property type="component" value="Unassembled WGS sequence"/>
</dbReference>
<dbReference type="InterPro" id="IPR008271">
    <property type="entry name" value="Ser/Thr_kinase_AS"/>
</dbReference>
<gene>
    <name evidence="6" type="ORF">CAPTEDRAFT_56547</name>
</gene>
<dbReference type="OMA" id="INPEFSC"/>
<keyword evidence="4" id="KW-0067">ATP-binding</keyword>
<feature type="non-terminal residue" evidence="6">
    <location>
        <position position="1"/>
    </location>
</feature>
<evidence type="ECO:0000256" key="2">
    <source>
        <dbReference type="ARBA" id="ARBA00022741"/>
    </source>
</evidence>
<dbReference type="GO" id="GO:0004672">
    <property type="term" value="F:protein kinase activity"/>
    <property type="evidence" value="ECO:0007669"/>
    <property type="project" value="InterPro"/>
</dbReference>
<dbReference type="AlphaFoldDB" id="R7U2F3"/>
<sequence length="123" mass="14125">IKTMSSQIHISRVESDEFTILASLSHPFIVKMCGATFDRRNSMVNLFMEYIHGSTLQELIDEQIQLNSWLAMHLLQQLLKIVEYLQSVGIMHEDIKADNIIVNESYGLRLIDFGLAQRTDQGE</sequence>
<reference evidence="6 8" key="2">
    <citation type="journal article" date="2013" name="Nature">
        <title>Insights into bilaterian evolution from three spiralian genomes.</title>
        <authorList>
            <person name="Simakov O."/>
            <person name="Marletaz F."/>
            <person name="Cho S.J."/>
            <person name="Edsinger-Gonzales E."/>
            <person name="Havlak P."/>
            <person name="Hellsten U."/>
            <person name="Kuo D.H."/>
            <person name="Larsson T."/>
            <person name="Lv J."/>
            <person name="Arendt D."/>
            <person name="Savage R."/>
            <person name="Osoegawa K."/>
            <person name="de Jong P."/>
            <person name="Grimwood J."/>
            <person name="Chapman J.A."/>
            <person name="Shapiro H."/>
            <person name="Aerts A."/>
            <person name="Otillar R.P."/>
            <person name="Terry A.Y."/>
            <person name="Boore J.L."/>
            <person name="Grigoriev I.V."/>
            <person name="Lindberg D.R."/>
            <person name="Seaver E.C."/>
            <person name="Weisblat D.A."/>
            <person name="Putnam N.H."/>
            <person name="Rokhsar D.S."/>
        </authorList>
    </citation>
    <scope>NUCLEOTIDE SEQUENCE</scope>
    <source>
        <strain evidence="6 8">I ESC-2004</strain>
    </source>
</reference>
<dbReference type="PROSITE" id="PS50011">
    <property type="entry name" value="PROTEIN_KINASE_DOM"/>
    <property type="match status" value="1"/>
</dbReference>
<evidence type="ECO:0000256" key="1">
    <source>
        <dbReference type="ARBA" id="ARBA00022679"/>
    </source>
</evidence>
<dbReference type="EMBL" id="KB308469">
    <property type="protein sequence ID" value="ELT97816.1"/>
    <property type="molecule type" value="Genomic_DNA"/>
</dbReference>
<organism evidence="6">
    <name type="scientific">Capitella teleta</name>
    <name type="common">Polychaete worm</name>
    <dbReference type="NCBI Taxonomy" id="283909"/>
    <lineage>
        <taxon>Eukaryota</taxon>
        <taxon>Metazoa</taxon>
        <taxon>Spiralia</taxon>
        <taxon>Lophotrochozoa</taxon>
        <taxon>Annelida</taxon>
        <taxon>Polychaeta</taxon>
        <taxon>Sedentaria</taxon>
        <taxon>Scolecida</taxon>
        <taxon>Capitellidae</taxon>
        <taxon>Capitella</taxon>
    </lineage>
</organism>
<keyword evidence="3" id="KW-0418">Kinase</keyword>
<accession>R7U2F3</accession>
<dbReference type="GO" id="GO:0005524">
    <property type="term" value="F:ATP binding"/>
    <property type="evidence" value="ECO:0007669"/>
    <property type="project" value="UniProtKB-KW"/>
</dbReference>
<keyword evidence="8" id="KW-1185">Reference proteome</keyword>
<dbReference type="CDD" id="cd00180">
    <property type="entry name" value="PKc"/>
    <property type="match status" value="1"/>
</dbReference>
<name>R7U2F3_CAPTE</name>
<feature type="domain" description="Protein kinase" evidence="5">
    <location>
        <begin position="1"/>
        <end position="123"/>
    </location>
</feature>
<dbReference type="InterPro" id="IPR011009">
    <property type="entry name" value="Kinase-like_dom_sf"/>
</dbReference>
<dbReference type="EMBL" id="AMQN01010745">
    <property type="status" value="NOT_ANNOTATED_CDS"/>
    <property type="molecule type" value="Genomic_DNA"/>
</dbReference>
<evidence type="ECO:0000313" key="8">
    <source>
        <dbReference type="Proteomes" id="UP000014760"/>
    </source>
</evidence>
<dbReference type="PANTHER" id="PTHR48016">
    <property type="entry name" value="MAP KINASE KINASE KINASE SSK2-RELATED-RELATED"/>
    <property type="match status" value="1"/>
</dbReference>
<evidence type="ECO:0000313" key="6">
    <source>
        <dbReference type="EMBL" id="ELT97816.1"/>
    </source>
</evidence>
<dbReference type="STRING" id="283909.R7U2F3"/>
<evidence type="ECO:0000259" key="5">
    <source>
        <dbReference type="PROSITE" id="PS50011"/>
    </source>
</evidence>
<dbReference type="InterPro" id="IPR050538">
    <property type="entry name" value="MAP_kinase_kinase_kinase"/>
</dbReference>
<evidence type="ECO:0000256" key="4">
    <source>
        <dbReference type="ARBA" id="ARBA00022840"/>
    </source>
</evidence>
<keyword evidence="2" id="KW-0547">Nucleotide-binding</keyword>
<reference evidence="8" key="1">
    <citation type="submission" date="2012-12" db="EMBL/GenBank/DDBJ databases">
        <authorList>
            <person name="Hellsten U."/>
            <person name="Grimwood J."/>
            <person name="Chapman J.A."/>
            <person name="Shapiro H."/>
            <person name="Aerts A."/>
            <person name="Otillar R.P."/>
            <person name="Terry A.Y."/>
            <person name="Boore J.L."/>
            <person name="Simakov O."/>
            <person name="Marletaz F."/>
            <person name="Cho S.-J."/>
            <person name="Edsinger-Gonzales E."/>
            <person name="Havlak P."/>
            <person name="Kuo D.-H."/>
            <person name="Larsson T."/>
            <person name="Lv J."/>
            <person name="Arendt D."/>
            <person name="Savage R."/>
            <person name="Osoegawa K."/>
            <person name="de Jong P."/>
            <person name="Lindberg D.R."/>
            <person name="Seaver E.C."/>
            <person name="Weisblat D.A."/>
            <person name="Putnam N.H."/>
            <person name="Grigoriev I.V."/>
            <person name="Rokhsar D.S."/>
        </authorList>
    </citation>
    <scope>NUCLEOTIDE SEQUENCE</scope>
    <source>
        <strain evidence="8">I ESC-2004</strain>
    </source>
</reference>
<evidence type="ECO:0000256" key="3">
    <source>
        <dbReference type="ARBA" id="ARBA00022777"/>
    </source>
</evidence>
<proteinExistence type="predicted"/>
<dbReference type="HOGENOM" id="CLU_2020971_0_0_1"/>
<dbReference type="PROSITE" id="PS00108">
    <property type="entry name" value="PROTEIN_KINASE_ST"/>
    <property type="match status" value="1"/>
</dbReference>